<gene>
    <name evidence="13" type="ORF">Cadr_000030356</name>
</gene>
<dbReference type="FunFam" id="1.20.58.60:FF:000028">
    <property type="entry name" value="Spectrin beta chain"/>
    <property type="match status" value="1"/>
</dbReference>
<dbReference type="InterPro" id="IPR016343">
    <property type="entry name" value="Spectrin_bsu"/>
</dbReference>
<dbReference type="PROSITE" id="PS00020">
    <property type="entry name" value="ACTININ_2"/>
    <property type="match status" value="1"/>
</dbReference>
<feature type="domain" description="PH" evidence="11">
    <location>
        <begin position="2310"/>
        <end position="2420"/>
    </location>
</feature>
<dbReference type="SUPFAM" id="SSF50729">
    <property type="entry name" value="PH domain-like"/>
    <property type="match status" value="1"/>
</dbReference>
<organism evidence="13 14">
    <name type="scientific">Camelus dromedarius</name>
    <name type="common">Dromedary</name>
    <name type="synonym">Arabian camel</name>
    <dbReference type="NCBI Taxonomy" id="9838"/>
    <lineage>
        <taxon>Eukaryota</taxon>
        <taxon>Metazoa</taxon>
        <taxon>Chordata</taxon>
        <taxon>Craniata</taxon>
        <taxon>Vertebrata</taxon>
        <taxon>Euteleostomi</taxon>
        <taxon>Mammalia</taxon>
        <taxon>Eutheria</taxon>
        <taxon>Laurasiatheria</taxon>
        <taxon>Artiodactyla</taxon>
        <taxon>Tylopoda</taxon>
        <taxon>Camelidae</taxon>
        <taxon>Camelus</taxon>
    </lineage>
</organism>
<feature type="compositionally biased region" description="Basic and acidic residues" evidence="10">
    <location>
        <begin position="2462"/>
        <end position="2475"/>
    </location>
</feature>
<dbReference type="SMART" id="SM00233">
    <property type="entry name" value="PH"/>
    <property type="match status" value="1"/>
</dbReference>
<proteinExistence type="inferred from homology"/>
<dbReference type="FunFam" id="1.20.58.60:FF:000019">
    <property type="entry name" value="Spectrin beta chain"/>
    <property type="match status" value="1"/>
</dbReference>
<dbReference type="FunFam" id="1.20.58.60:FF:000373">
    <property type="entry name" value="Spectrin beta chain"/>
    <property type="match status" value="1"/>
</dbReference>
<feature type="coiled-coil region" evidence="9">
    <location>
        <begin position="1534"/>
        <end position="1561"/>
    </location>
</feature>
<dbReference type="Gene3D" id="2.30.29.30">
    <property type="entry name" value="Pleckstrin-homology domain (PH domain)/Phosphotyrosine-binding domain (PTB)"/>
    <property type="match status" value="1"/>
</dbReference>
<dbReference type="Gene3D" id="1.10.418.10">
    <property type="entry name" value="Calponin-like domain"/>
    <property type="match status" value="2"/>
</dbReference>
<comment type="subcellular location">
    <subcellularLocation>
        <location evidence="1">Cytoplasm</location>
        <location evidence="1">Cytoskeleton</location>
    </subcellularLocation>
</comment>
<dbReference type="FunFam" id="1.20.58.60:FF:000106">
    <property type="entry name" value="Spectrin beta chain"/>
    <property type="match status" value="1"/>
</dbReference>
<dbReference type="FunFam" id="1.20.58.60:FF:000018">
    <property type="entry name" value="Spectrin beta chain"/>
    <property type="match status" value="1"/>
</dbReference>
<dbReference type="FunFam" id="1.20.58.60:FF:000033">
    <property type="entry name" value="Spectrin beta chain"/>
    <property type="match status" value="1"/>
</dbReference>
<dbReference type="CDD" id="cd00176">
    <property type="entry name" value="SPEC"/>
    <property type="match status" value="9"/>
</dbReference>
<reference evidence="13 14" key="1">
    <citation type="journal article" date="2019" name="Mol. Ecol. Resour.">
        <title>Improving Illumina assemblies with Hi-C and long reads: an example with the North African dromedary.</title>
        <authorList>
            <person name="Elbers J.P."/>
            <person name="Rogers M.F."/>
            <person name="Perelman P.L."/>
            <person name="Proskuryakova A.A."/>
            <person name="Serdyukova N.A."/>
            <person name="Johnson W.E."/>
            <person name="Horin P."/>
            <person name="Corander J."/>
            <person name="Murphy D."/>
            <person name="Burger P.A."/>
        </authorList>
    </citation>
    <scope>NUCLEOTIDE SEQUENCE [LARGE SCALE GENOMIC DNA]</scope>
    <source>
        <strain evidence="13">Drom800</strain>
        <tissue evidence="13">Blood</tissue>
    </source>
</reference>
<keyword evidence="5" id="KW-0677">Repeat</keyword>
<dbReference type="InterPro" id="IPR001605">
    <property type="entry name" value="PH_dom-spectrin-type"/>
</dbReference>
<name>A0A5N4BYD2_CAMDR</name>
<dbReference type="STRING" id="9838.ENSCDRP00005020208"/>
<feature type="compositionally biased region" description="Basic and acidic residues" evidence="10">
    <location>
        <begin position="2192"/>
        <end position="2205"/>
    </location>
</feature>
<dbReference type="FunFam" id="1.20.58.60:FF:000011">
    <property type="entry name" value="Spectrin beta chain"/>
    <property type="match status" value="1"/>
</dbReference>
<dbReference type="CDD" id="cd10571">
    <property type="entry name" value="PH_beta_spectrin"/>
    <property type="match status" value="1"/>
</dbReference>
<dbReference type="EMBL" id="JWIN03000075">
    <property type="protein sequence ID" value="KAB1251632.1"/>
    <property type="molecule type" value="Genomic_DNA"/>
</dbReference>
<dbReference type="GO" id="GO:0016020">
    <property type="term" value="C:membrane"/>
    <property type="evidence" value="ECO:0007669"/>
    <property type="project" value="UniProtKB-ARBA"/>
</dbReference>
<dbReference type="SMART" id="SM00150">
    <property type="entry name" value="SPEC"/>
    <property type="match status" value="17"/>
</dbReference>
<feature type="coiled-coil region" evidence="9">
    <location>
        <begin position="1103"/>
        <end position="1130"/>
    </location>
</feature>
<evidence type="ECO:0000256" key="5">
    <source>
        <dbReference type="ARBA" id="ARBA00022737"/>
    </source>
</evidence>
<dbReference type="InterPro" id="IPR002017">
    <property type="entry name" value="Spectrin_repeat"/>
</dbReference>
<dbReference type="PROSITE" id="PS50003">
    <property type="entry name" value="PH_DOMAIN"/>
    <property type="match status" value="1"/>
</dbReference>
<dbReference type="InterPro" id="IPR001849">
    <property type="entry name" value="PH_domain"/>
</dbReference>
<dbReference type="InterPro" id="IPR011993">
    <property type="entry name" value="PH-like_dom_sf"/>
</dbReference>
<evidence type="ECO:0000256" key="6">
    <source>
        <dbReference type="ARBA" id="ARBA00023203"/>
    </source>
</evidence>
<evidence type="ECO:0000259" key="11">
    <source>
        <dbReference type="PROSITE" id="PS50003"/>
    </source>
</evidence>
<dbReference type="InterPro" id="IPR036872">
    <property type="entry name" value="CH_dom_sf"/>
</dbReference>
<dbReference type="GO" id="GO:0003779">
    <property type="term" value="F:actin binding"/>
    <property type="evidence" value="ECO:0007669"/>
    <property type="project" value="UniProtKB-KW"/>
</dbReference>
<comment type="caution">
    <text evidence="13">The sequence shown here is derived from an EMBL/GenBank/DDBJ whole genome shotgun (WGS) entry which is preliminary data.</text>
</comment>
<dbReference type="FunFam" id="1.20.58.60:FF:000083">
    <property type="entry name" value="Spectrin beta chain"/>
    <property type="match status" value="1"/>
</dbReference>
<dbReference type="GO" id="GO:0051693">
    <property type="term" value="P:actin filament capping"/>
    <property type="evidence" value="ECO:0007669"/>
    <property type="project" value="UniProtKB-UniRule"/>
</dbReference>
<dbReference type="PRINTS" id="PR00683">
    <property type="entry name" value="SPECTRINPH"/>
</dbReference>
<accession>A0A5N4BYD2</accession>
<dbReference type="GO" id="GO:0005200">
    <property type="term" value="F:structural constituent of cytoskeleton"/>
    <property type="evidence" value="ECO:0007669"/>
    <property type="project" value="UniProtKB-UniRule"/>
</dbReference>
<protein>
    <recommendedName>
        <fullName evidence="8">Spectrin beta chain</fullName>
    </recommendedName>
</protein>
<evidence type="ECO:0000256" key="3">
    <source>
        <dbReference type="ARBA" id="ARBA00022467"/>
    </source>
</evidence>
<dbReference type="InterPro" id="IPR001715">
    <property type="entry name" value="CH_dom"/>
</dbReference>
<keyword evidence="9" id="KW-0175">Coiled coil</keyword>
<keyword evidence="6 8" id="KW-0009">Actin-binding</keyword>
<keyword evidence="4 8" id="KW-0963">Cytoplasm</keyword>
<evidence type="ECO:0000256" key="2">
    <source>
        <dbReference type="ARBA" id="ARBA00006826"/>
    </source>
</evidence>
<dbReference type="PIRSF" id="PIRSF002297">
    <property type="entry name" value="Spectrin_beta_subunit"/>
    <property type="match status" value="1"/>
</dbReference>
<dbReference type="InterPro" id="IPR018159">
    <property type="entry name" value="Spectrin/alpha-actinin"/>
</dbReference>
<evidence type="ECO:0000256" key="1">
    <source>
        <dbReference type="ARBA" id="ARBA00004245"/>
    </source>
</evidence>
<dbReference type="FunFam" id="1.20.58.60:FF:000179">
    <property type="entry name" value="Spectrin beta chain"/>
    <property type="match status" value="1"/>
</dbReference>
<evidence type="ECO:0000256" key="7">
    <source>
        <dbReference type="ARBA" id="ARBA00023212"/>
    </source>
</evidence>
<dbReference type="SUPFAM" id="SSF46966">
    <property type="entry name" value="Spectrin repeat"/>
    <property type="match status" value="12"/>
</dbReference>
<dbReference type="FunFam" id="2.30.29.30:FF:000024">
    <property type="entry name" value="Spectrin beta chain"/>
    <property type="match status" value="1"/>
</dbReference>
<dbReference type="PROSITE" id="PS50021">
    <property type="entry name" value="CH"/>
    <property type="match status" value="2"/>
</dbReference>
<feature type="region of interest" description="Disordered" evidence="10">
    <location>
        <begin position="2188"/>
        <end position="2310"/>
    </location>
</feature>
<feature type="domain" description="Calponin-homology (CH)" evidence="12">
    <location>
        <begin position="193"/>
        <end position="297"/>
    </location>
</feature>
<dbReference type="CDD" id="cd21246">
    <property type="entry name" value="CH_SPTB-like_rpt1"/>
    <property type="match status" value="1"/>
</dbReference>
<evidence type="ECO:0000256" key="8">
    <source>
        <dbReference type="PIRNR" id="PIRNR002297"/>
    </source>
</evidence>
<dbReference type="Pfam" id="PF00435">
    <property type="entry name" value="Spectrin"/>
    <property type="match status" value="17"/>
</dbReference>
<dbReference type="FunFam" id="1.20.58.60:FF:000049">
    <property type="entry name" value="Spectrin beta chain"/>
    <property type="match status" value="1"/>
</dbReference>
<feature type="coiled-coil region" evidence="9">
    <location>
        <begin position="1209"/>
        <end position="1236"/>
    </location>
</feature>
<dbReference type="InterPro" id="IPR041681">
    <property type="entry name" value="PH_9"/>
</dbReference>
<dbReference type="FunFam" id="1.20.58.60:FF:000059">
    <property type="entry name" value="Spectrin beta chain"/>
    <property type="match status" value="1"/>
</dbReference>
<evidence type="ECO:0000313" key="13">
    <source>
        <dbReference type="EMBL" id="KAB1251632.1"/>
    </source>
</evidence>
<dbReference type="Pfam" id="PF00307">
    <property type="entry name" value="CH"/>
    <property type="match status" value="2"/>
</dbReference>
<dbReference type="FunFam" id="1.10.418.10:FF:000004">
    <property type="entry name" value="Spectrin beta chain"/>
    <property type="match status" value="1"/>
</dbReference>
<keyword evidence="7 8" id="KW-0206">Cytoskeleton</keyword>
<evidence type="ECO:0000256" key="10">
    <source>
        <dbReference type="SAM" id="MobiDB-lite"/>
    </source>
</evidence>
<dbReference type="PROSITE" id="PS00019">
    <property type="entry name" value="ACTININ_1"/>
    <property type="match status" value="1"/>
</dbReference>
<evidence type="ECO:0000256" key="9">
    <source>
        <dbReference type="SAM" id="Coils"/>
    </source>
</evidence>
<evidence type="ECO:0000256" key="4">
    <source>
        <dbReference type="ARBA" id="ARBA00022490"/>
    </source>
</evidence>
<evidence type="ECO:0000259" key="12">
    <source>
        <dbReference type="PROSITE" id="PS50021"/>
    </source>
</evidence>
<feature type="region of interest" description="Disordered" evidence="10">
    <location>
        <begin position="2422"/>
        <end position="2482"/>
    </location>
</feature>
<dbReference type="GO" id="GO:0005543">
    <property type="term" value="F:phospholipid binding"/>
    <property type="evidence" value="ECO:0007669"/>
    <property type="project" value="InterPro"/>
</dbReference>
<dbReference type="SMART" id="SM00033">
    <property type="entry name" value="CH"/>
    <property type="match status" value="2"/>
</dbReference>
<comment type="similarity">
    <text evidence="2 8">Belongs to the spectrin family.</text>
</comment>
<dbReference type="Pfam" id="PF15410">
    <property type="entry name" value="PH_9"/>
    <property type="match status" value="1"/>
</dbReference>
<dbReference type="SUPFAM" id="SSF47576">
    <property type="entry name" value="Calponin-homology domain, CH-domain"/>
    <property type="match status" value="1"/>
</dbReference>
<keyword evidence="3 8" id="KW-0117">Actin capping</keyword>
<sequence>MESQVPATQSNFFIYEVETIKDPCPSEGCSELLMGSRRPPTTMSSTLSPTDFDSLEIQGQYSDINNRWDLPDSDWDNDSSSARLFERSRIKALAGSRDPRLSGERILGACPGAGRAWTLGPGRVRGSSTMNGNGVSRLHGHGLNGAGEFYYEAVEGSQNPGGLLLSPAAFINPAQYASVLEGRFKQLQDEREAVQKKTFTKWVNSHLARVTCRVGDLYSDLRDGRNLLRLLEVLSGETLPKPTKGRMRIHCLENVDKALQFLKEQKVHLENMGSHDIVDGNHRLTLGLVWTIILRFQIQDISVETEDNKEKKSAKDALLLWCQMKTAGYPNVNVHNFTTSWRDGLAFNAIVHKHRPDLLDFESLKKYVNVDQPDEKSIITYVATYYHYFSKMKALAVEGKRIGKVLDHAMEAERLVEKYESLASELLQWIEQTIVTLNDRQLANSLSGVQNQLQSFNSYRTVEKPPKFTEKGNLEVLLFTIQSKLRANNQKVYTPREGRLISDINKAWERLEKAEHERELALRTELIRQEKLEQLAARFDRKAAMRETWLSENQRLVSQDNFGLELAAVEAAVRKHEAIETDIVAYSGRVQAVDAVAAELAAERYHDIKRIAARQHNVARLWDFLRQMVAARRERLLLNLELQKVFQDLLYLMDWMEEMKGRLQSQDLGKHLAGVEDLLQLHELVEADIAVQAERVRAVSASALRFCDPGKEYKPCDPQLVSERVAALEQSYESLCELAAARRARLEESRRLWRFLWEVGEAEAWVREQQHLLASADTGRDLTGVLRLLNKHTALRGEMSGRLGPLKLTLEQGQQLVAEGHPGAGQAAARAAELQAQWERLEALAEERAQRLTQAASLFQFQADANDMEAWLVDALRLVSSPELGHDEFSTQALARQHRALEEEIRAHRPTLDALREQAAALPPVLSRTPEVQGRVPSLERHYEELRARAGERARTLEAALARYTMLSEAGACGLWVEEKEQWLNGLALPERLEDLEVVQQRFETLEPEMNALAARITAVNDIAEQLLKANPPGKDSIVNTQKQLNHRWQQFRSLADGKKAALTSALSIQNYHLECTETQAWMREKTKVIESTQGLGNDLAGVLALQRKLAGTERDLEAIAARVGELTREANALAAGHPGQAPAINARLGEVQAGWEDLRATMRRREESLGEARRLQDFLRSLDDFQAWLSRTQTSVASEEGPATLPEAEALLAQHAALRGEVERAQSEYSRLRAVGEEVTRDQADPQCLFLRQRLEALGTGWEELGRMWESRQGRLAQAHGFQGFLRDARQAEGVLSSQEYVLSHTEMPGTLQAADAAIKKLEDFMSTMEANGERIRGLLEAARQLVSEGNIHAEKIQEKADSIERRHRKNQDAVQQLLGRLRDNREQQHFLQDCQELKLWIDEKMLTAQDVSYDEARNLHTKWQKHQAFMAELAANKDWLDKVDKEGRELTVEKPELKALVSEKLEDLHRRWDELENTTQAKARSLFDANRAELFAQSCSALESWLESLQAQLHSDDYGKDLTSVNILLKKQQMLEREMAVREKEVEAIQAQAKALAQEDQGAGEVERTSRAVEEKFRALCQPMKERCRRLQDSREQHQFHRDVEDEILWVTERLPMASSMEHGKDLPSVQLLMKKNQTLQKEIQGHEPRIADLKERQRALGAAAAGPELAELQEMWRRLGHELELRGKRLEEALWAQQFYRDAAEAEAWMGEQELHMMGQEKAKDELSAQAEVKKHQVLEQALADYAQTIHQLAASSQDMIDHEHPESTRITIRQAQVDKLYASLKELAGERRERLQEHLRLCQLRRELDDLEQWIQEREVVAASHELGQDYEHVTMLRDKFREFSRDTSTIGQERVDSANALANGLIAGGHAARATVAEWKDSLNEAWADLLELLDTRGQVLAAAHELQRFLHGARQTLARVQHKQQQLPDGTGRDLNAAEALQRRHCAFEHDIQALSAQVQQVQDDGHRLQKAYAGDKAEEIGRHMQAVAEAWVQLQGSSAARRQLLLDTTDKFRFFKAVRELMLWMDGVNLQMDAQERPRDVSSADLVIKNHQGIKAEIEARADRFSSCIDMGQGLLARSHYAAEEISEKLSQLQARRQETADKWQEKMDWLQLVLEVLVFGRDAGMAEAWLCSQEPLVRSAELGCTVDEVESLIKRHEAFQKSAVAWEERFSALEKLTALEEQEQERKRKKEEEERRKQPPAPEPTARLPAGDLADSQTAPDATWDGAHPRLPASSQPASVNGVCTDAESPQGSGAGDEANGPRGEKQTRTRGPTPPIMPQSRSSESARVATLPTRGPELSAQEQMEGMLCRKQEMEAFGKKAANRSWQNVYCVLRRGSLGFYKDAKAASTGVPYHGEVPVSLARAQGSVAFDYRKRKHVFKLGLQDGKEYLFQAKDEAEMSSWLRVVNAAITTASSASGEPEEPAVPSATRGMTRAMTMPPVSPAGAEGPVILRGKDGREREREKRFSFFKKNK</sequence>
<dbReference type="FunFam" id="1.20.58.60:FF:000130">
    <property type="entry name" value="Spectrin beta chain"/>
    <property type="match status" value="1"/>
</dbReference>
<evidence type="ECO:0000313" key="14">
    <source>
        <dbReference type="Proteomes" id="UP000299084"/>
    </source>
</evidence>
<dbReference type="GO" id="GO:0008091">
    <property type="term" value="C:spectrin"/>
    <property type="evidence" value="ECO:0007669"/>
    <property type="project" value="InterPro"/>
</dbReference>
<dbReference type="PANTHER" id="PTHR11915">
    <property type="entry name" value="SPECTRIN/FILAMIN RELATED CYTOSKELETAL PROTEIN"/>
    <property type="match status" value="1"/>
</dbReference>
<dbReference type="Gene3D" id="1.20.58.60">
    <property type="match status" value="13"/>
</dbReference>
<dbReference type="Proteomes" id="UP000299084">
    <property type="component" value="Unassembled WGS sequence"/>
</dbReference>
<dbReference type="InterPro" id="IPR001589">
    <property type="entry name" value="Actinin_actin-bd_CS"/>
</dbReference>
<keyword evidence="14" id="KW-1185">Reference proteome</keyword>
<feature type="domain" description="Calponin-homology (CH)" evidence="12">
    <location>
        <begin position="312"/>
        <end position="435"/>
    </location>
</feature>
<dbReference type="GO" id="GO:0016192">
    <property type="term" value="P:vesicle-mediated transport"/>
    <property type="evidence" value="ECO:0007669"/>
    <property type="project" value="UniProtKB-ARBA"/>
</dbReference>